<sequence length="161" mass="18110">MKAYLCSENGNNMVFRSLDRPVTNNTTSQQMTAEPPPQHPFRTTYERLSPSAIGKVYNARGTYQLSLMATSFPTHACMQLRNPPPILASQEHRGSSLRPFSPSRAVGLSPASILLLLLLRLLFLQLRQARSLPMLRTAPFDDVKIHFDIFTRWCPARAAIV</sequence>
<gene>
    <name evidence="2" type="ORF">FRX48_09079</name>
</gene>
<evidence type="ECO:0000313" key="3">
    <source>
        <dbReference type="Proteomes" id="UP000324767"/>
    </source>
</evidence>
<evidence type="ECO:0000256" key="1">
    <source>
        <dbReference type="SAM" id="Phobius"/>
    </source>
</evidence>
<dbReference type="AlphaFoldDB" id="A0A5M8PD87"/>
<reference evidence="2 3" key="1">
    <citation type="submission" date="2019-09" db="EMBL/GenBank/DDBJ databases">
        <title>The hologenome of the rock-dwelling lichen Lasallia pustulata.</title>
        <authorList>
            <person name="Greshake Tzovaras B."/>
            <person name="Segers F."/>
            <person name="Bicker A."/>
            <person name="Dal Grande F."/>
            <person name="Otte J."/>
            <person name="Hankeln T."/>
            <person name="Schmitt I."/>
            <person name="Ebersberger I."/>
        </authorList>
    </citation>
    <scope>NUCLEOTIDE SEQUENCE [LARGE SCALE GENOMIC DNA]</scope>
    <source>
        <strain evidence="2">A1-1</strain>
    </source>
</reference>
<name>A0A5M8PD87_9LECA</name>
<dbReference type="Proteomes" id="UP000324767">
    <property type="component" value="Unassembled WGS sequence"/>
</dbReference>
<keyword evidence="1" id="KW-1133">Transmembrane helix</keyword>
<comment type="caution">
    <text evidence="2">The sequence shown here is derived from an EMBL/GenBank/DDBJ whole genome shotgun (WGS) entry which is preliminary data.</text>
</comment>
<protein>
    <submittedName>
        <fullName evidence="2">Uncharacterized protein</fullName>
    </submittedName>
</protein>
<feature type="transmembrane region" description="Helical" evidence="1">
    <location>
        <begin position="105"/>
        <end position="126"/>
    </location>
</feature>
<dbReference type="EMBL" id="VXIT01000020">
    <property type="protein sequence ID" value="KAA6407013.1"/>
    <property type="molecule type" value="Genomic_DNA"/>
</dbReference>
<evidence type="ECO:0000313" key="2">
    <source>
        <dbReference type="EMBL" id="KAA6407013.1"/>
    </source>
</evidence>
<proteinExistence type="predicted"/>
<accession>A0A5M8PD87</accession>
<keyword evidence="1" id="KW-0472">Membrane</keyword>
<keyword evidence="1" id="KW-0812">Transmembrane</keyword>
<organism evidence="2 3">
    <name type="scientific">Lasallia pustulata</name>
    <dbReference type="NCBI Taxonomy" id="136370"/>
    <lineage>
        <taxon>Eukaryota</taxon>
        <taxon>Fungi</taxon>
        <taxon>Dikarya</taxon>
        <taxon>Ascomycota</taxon>
        <taxon>Pezizomycotina</taxon>
        <taxon>Lecanoromycetes</taxon>
        <taxon>OSLEUM clade</taxon>
        <taxon>Umbilicariomycetidae</taxon>
        <taxon>Umbilicariales</taxon>
        <taxon>Umbilicariaceae</taxon>
        <taxon>Lasallia</taxon>
    </lineage>
</organism>